<evidence type="ECO:0000259" key="8">
    <source>
        <dbReference type="PROSITE" id="PS50850"/>
    </source>
</evidence>
<feature type="transmembrane region" description="Helical" evidence="7">
    <location>
        <begin position="12"/>
        <end position="35"/>
    </location>
</feature>
<dbReference type="Gene3D" id="1.20.1250.20">
    <property type="entry name" value="MFS general substrate transporter like domains"/>
    <property type="match status" value="1"/>
</dbReference>
<dbReference type="SUPFAM" id="SSF103473">
    <property type="entry name" value="MFS general substrate transporter"/>
    <property type="match status" value="1"/>
</dbReference>
<dbReference type="RefSeq" id="WP_419151720.1">
    <property type="nucleotide sequence ID" value="NZ_JAUSTR010000003.1"/>
</dbReference>
<evidence type="ECO:0000256" key="3">
    <source>
        <dbReference type="ARBA" id="ARBA00022475"/>
    </source>
</evidence>
<comment type="subcellular location">
    <subcellularLocation>
        <location evidence="1">Cell membrane</location>
        <topology evidence="1">Multi-pass membrane protein</topology>
    </subcellularLocation>
</comment>
<feature type="transmembrane region" description="Helical" evidence="7">
    <location>
        <begin position="291"/>
        <end position="311"/>
    </location>
</feature>
<evidence type="ECO:0000256" key="7">
    <source>
        <dbReference type="SAM" id="Phobius"/>
    </source>
</evidence>
<dbReference type="Pfam" id="PF07690">
    <property type="entry name" value="MFS_1"/>
    <property type="match status" value="1"/>
</dbReference>
<protein>
    <submittedName>
        <fullName evidence="9">H+ antiporter protein</fullName>
    </submittedName>
</protein>
<evidence type="ECO:0000256" key="2">
    <source>
        <dbReference type="ARBA" id="ARBA00022448"/>
    </source>
</evidence>
<evidence type="ECO:0000256" key="5">
    <source>
        <dbReference type="ARBA" id="ARBA00022989"/>
    </source>
</evidence>
<keyword evidence="5 7" id="KW-1133">Transmembrane helix</keyword>
<keyword evidence="2" id="KW-0813">Transport</keyword>
<feature type="transmembrane region" description="Helical" evidence="7">
    <location>
        <begin position="138"/>
        <end position="156"/>
    </location>
</feature>
<dbReference type="InterPro" id="IPR036259">
    <property type="entry name" value="MFS_trans_sf"/>
</dbReference>
<feature type="transmembrane region" description="Helical" evidence="7">
    <location>
        <begin position="358"/>
        <end position="377"/>
    </location>
</feature>
<feature type="transmembrane region" description="Helical" evidence="7">
    <location>
        <begin position="383"/>
        <end position="403"/>
    </location>
</feature>
<dbReference type="PANTHER" id="PTHR43266:SF8">
    <property type="entry name" value="MACROLIDE-EFFLUX PROTEIN"/>
    <property type="match status" value="1"/>
</dbReference>
<sequence>MDIFQNRNFVKLFFAALSSQMGTTIGNMAFAFYLLDHFSEQPYYATLAELMYSLPTIFVFFLVGVVADRLDRKKVAENCDWIRAILTIFFFFALFTNSLPLMFLILFLRSAVTKFFFPAETSLVQGILRKDQFATAAGLNQMLFSMFMVFGVGLGALTYNWIGIHGAIFIDAVSFIISALLIRACNIPQAARLPNGRPKWKDLNMKSTLTDFKVGIQYIIRNRLLSLIIFGFFVFGFIQGSFAVLPIFTMKYELAPAHYEAYASYFAISLGVGLLFGSVISTWLANKMNSYVLFIFPILMTSILVLLLGLTSNAWTFFILSFFIGMCIGPVNVVIGDWMPKIVQPNFMGRVSGWIDPIMMFSQSLTLGCITVLFPKVVSNVDLIYYGIAAVILAVFIFYAVLLPKKEAEVYTFSTQKNKEVYKAN</sequence>
<evidence type="ECO:0000256" key="6">
    <source>
        <dbReference type="ARBA" id="ARBA00023136"/>
    </source>
</evidence>
<organism evidence="9 10">
    <name type="scientific">Aeribacillus alveayuensis</name>
    <dbReference type="NCBI Taxonomy" id="279215"/>
    <lineage>
        <taxon>Bacteria</taxon>
        <taxon>Bacillati</taxon>
        <taxon>Bacillota</taxon>
        <taxon>Bacilli</taxon>
        <taxon>Bacillales</taxon>
        <taxon>Bacillaceae</taxon>
        <taxon>Aeribacillus</taxon>
    </lineage>
</organism>
<dbReference type="PROSITE" id="PS50850">
    <property type="entry name" value="MFS"/>
    <property type="match status" value="1"/>
</dbReference>
<dbReference type="EMBL" id="JAUSTR010000003">
    <property type="protein sequence ID" value="MDQ0162210.1"/>
    <property type="molecule type" value="Genomic_DNA"/>
</dbReference>
<name>A0ABT9VNB7_9BACI</name>
<dbReference type="InterPro" id="IPR020846">
    <property type="entry name" value="MFS_dom"/>
</dbReference>
<dbReference type="Proteomes" id="UP001225646">
    <property type="component" value="Unassembled WGS sequence"/>
</dbReference>
<reference evidence="9 10" key="1">
    <citation type="submission" date="2023-07" db="EMBL/GenBank/DDBJ databases">
        <title>Genomic Encyclopedia of Type Strains, Phase IV (KMG-IV): sequencing the most valuable type-strain genomes for metagenomic binning, comparative biology and taxonomic classification.</title>
        <authorList>
            <person name="Goeker M."/>
        </authorList>
    </citation>
    <scope>NUCLEOTIDE SEQUENCE [LARGE SCALE GENOMIC DNA]</scope>
    <source>
        <strain evidence="9 10">DSM 19092</strain>
    </source>
</reference>
<dbReference type="InterPro" id="IPR011701">
    <property type="entry name" value="MFS"/>
</dbReference>
<comment type="caution">
    <text evidence="9">The sequence shown here is derived from an EMBL/GenBank/DDBJ whole genome shotgun (WGS) entry which is preliminary data.</text>
</comment>
<gene>
    <name evidence="9" type="ORF">J2S06_001286</name>
</gene>
<dbReference type="PANTHER" id="PTHR43266">
    <property type="entry name" value="MACROLIDE-EFFLUX PROTEIN"/>
    <property type="match status" value="1"/>
</dbReference>
<dbReference type="CDD" id="cd06173">
    <property type="entry name" value="MFS_MefA_like"/>
    <property type="match status" value="1"/>
</dbReference>
<evidence type="ECO:0000313" key="9">
    <source>
        <dbReference type="EMBL" id="MDQ0162210.1"/>
    </source>
</evidence>
<keyword evidence="10" id="KW-1185">Reference proteome</keyword>
<proteinExistence type="predicted"/>
<feature type="transmembrane region" description="Helical" evidence="7">
    <location>
        <begin position="262"/>
        <end position="284"/>
    </location>
</feature>
<feature type="transmembrane region" description="Helical" evidence="7">
    <location>
        <begin position="47"/>
        <end position="67"/>
    </location>
</feature>
<evidence type="ECO:0000313" key="10">
    <source>
        <dbReference type="Proteomes" id="UP001225646"/>
    </source>
</evidence>
<evidence type="ECO:0000256" key="4">
    <source>
        <dbReference type="ARBA" id="ARBA00022692"/>
    </source>
</evidence>
<feature type="transmembrane region" description="Helical" evidence="7">
    <location>
        <begin position="317"/>
        <end position="338"/>
    </location>
</feature>
<accession>A0ABT9VNB7</accession>
<keyword evidence="6 7" id="KW-0472">Membrane</keyword>
<feature type="domain" description="Major facilitator superfamily (MFS) profile" evidence="8">
    <location>
        <begin position="8"/>
        <end position="407"/>
    </location>
</feature>
<feature type="transmembrane region" description="Helical" evidence="7">
    <location>
        <begin position="224"/>
        <end position="250"/>
    </location>
</feature>
<keyword evidence="4 7" id="KW-0812">Transmembrane</keyword>
<keyword evidence="3" id="KW-1003">Cell membrane</keyword>
<evidence type="ECO:0000256" key="1">
    <source>
        <dbReference type="ARBA" id="ARBA00004651"/>
    </source>
</evidence>